<feature type="compositionally biased region" description="Basic and acidic residues" evidence="6">
    <location>
        <begin position="288"/>
        <end position="302"/>
    </location>
</feature>
<keyword evidence="3" id="KW-0238">DNA-binding</keyword>
<feature type="compositionally biased region" description="Low complexity" evidence="6">
    <location>
        <begin position="231"/>
        <end position="243"/>
    </location>
</feature>
<organism evidence="8 9">
    <name type="scientific">Vitrella brassicaformis (strain CCMP3155)</name>
    <dbReference type="NCBI Taxonomy" id="1169540"/>
    <lineage>
        <taxon>Eukaryota</taxon>
        <taxon>Sar</taxon>
        <taxon>Alveolata</taxon>
        <taxon>Colpodellida</taxon>
        <taxon>Vitrellaceae</taxon>
        <taxon>Vitrella</taxon>
    </lineage>
</organism>
<evidence type="ECO:0000256" key="4">
    <source>
        <dbReference type="ARBA" id="ARBA00023163"/>
    </source>
</evidence>
<dbReference type="Gene3D" id="1.20.5.2050">
    <property type="match status" value="1"/>
</dbReference>
<comment type="subcellular location">
    <subcellularLocation>
        <location evidence="1">Nucleus</location>
    </subcellularLocation>
</comment>
<evidence type="ECO:0000313" key="9">
    <source>
        <dbReference type="Proteomes" id="UP000041254"/>
    </source>
</evidence>
<protein>
    <recommendedName>
        <fullName evidence="7">AP2/ERF domain-containing protein</fullName>
    </recommendedName>
</protein>
<feature type="compositionally biased region" description="Polar residues" evidence="6">
    <location>
        <begin position="800"/>
        <end position="813"/>
    </location>
</feature>
<keyword evidence="5" id="KW-0539">Nucleus</keyword>
<evidence type="ECO:0000256" key="1">
    <source>
        <dbReference type="ARBA" id="ARBA00004123"/>
    </source>
</evidence>
<evidence type="ECO:0000256" key="2">
    <source>
        <dbReference type="ARBA" id="ARBA00023015"/>
    </source>
</evidence>
<dbReference type="GO" id="GO:0003677">
    <property type="term" value="F:DNA binding"/>
    <property type="evidence" value="ECO:0007669"/>
    <property type="project" value="UniProtKB-KW"/>
</dbReference>
<feature type="compositionally biased region" description="Low complexity" evidence="6">
    <location>
        <begin position="308"/>
        <end position="322"/>
    </location>
</feature>
<reference evidence="8 9" key="1">
    <citation type="submission" date="2014-11" db="EMBL/GenBank/DDBJ databases">
        <authorList>
            <person name="Zhu J."/>
            <person name="Qi W."/>
            <person name="Song R."/>
        </authorList>
    </citation>
    <scope>NUCLEOTIDE SEQUENCE [LARGE SCALE GENOMIC DNA]</scope>
</reference>
<feature type="region of interest" description="Disordered" evidence="6">
    <location>
        <begin position="1"/>
        <end position="40"/>
    </location>
</feature>
<feature type="compositionally biased region" description="Acidic residues" evidence="6">
    <location>
        <begin position="335"/>
        <end position="344"/>
    </location>
</feature>
<sequence length="934" mass="99260">MAEGPPRAPPPPFASLTGHPHLPHGVPPQPAHGTSEATNGLFAIPPVPAYFPLFPPVAVAHSGPADHRHTEAFGRQTAIPPTAGPFMHPVPTMQSVPPTPTRTPALVDARGSSSRLPGQKPPPRLAIQKARIPGEGGRLAIQSNGTKSSGVEGGREFSPHTIQNIKKDEELELMAASADRTKASTSKIPQAEPASMGPATPDAALPSPLQIIQGAADQLLDELATCEQRDQQQQQLLQPEQQPASTGDMGGLLSRRRPARSTAGMNPKLARDYETGGAQRGKRKEPKGKKVPDEMWRHFQEEDRGECDGAAAAAPAAAAAAAGGDGGCGVREEDGGSDSEEEWESRDGSRSGGGGGGADRSRAVKGRMMRQVYFHDRKQEWRARYIDNGHRRMKTFSSNKYGYHEAKKLADEWAEANPVHNRIEGDPYTDEAIERRKKLRKKFKKLGIFPPAPGKPRKVDKDPLLDSDVVLTEGKTRSKGIKRDRDGDKDTDTPTAHQKAARPDAPRDDITGRFKKSDKPKTPESDKKTGPGKKGAGPDTGGGDDEVCVSRRGRRIIKKEPSSPWSPHPAHRHPTRGPGGQPQPQPSMRRKGTRIKVTAPKTDGASVTVDMGSGNRLTLPVLPPSSSVLQLNNPSSVNCDVSPSSAPPSVLVGQALAANKDASPAESMASRAASAAGAGVGASGAVTPPASVVPYLRTVCWDWVKASTKPTLAGGGQRAVECKTVLMQLQHELARVSVQRFNLVRQLLRLLLDGHPTPQQLLSKIREMLPAGQAVPTSFLPIPCLPPPPQLTRHDEEIPRSNTHTNKSTTPHTDTLAKAEASPQTDTAIAMDRDRADAFFPPPLTSSPPPPAAAAAAVAAAPAHPRNGMKVGFWPGAKAHAVSSSGRSSSDGTCRDLVALIGGRNGNNDGGEDAPYMPLQVEGHVNPYLIGFRG</sequence>
<dbReference type="GO" id="GO:0003700">
    <property type="term" value="F:DNA-binding transcription factor activity"/>
    <property type="evidence" value="ECO:0007669"/>
    <property type="project" value="InterPro"/>
</dbReference>
<accession>A0A0G4FC89</accession>
<evidence type="ECO:0000256" key="3">
    <source>
        <dbReference type="ARBA" id="ARBA00023125"/>
    </source>
</evidence>
<feature type="compositionally biased region" description="Basic and acidic residues" evidence="6">
    <location>
        <begin position="501"/>
        <end position="529"/>
    </location>
</feature>
<feature type="region of interest" description="Disordered" evidence="6">
    <location>
        <begin position="104"/>
        <end position="205"/>
    </location>
</feature>
<feature type="domain" description="AP2/ERF" evidence="7">
    <location>
        <begin position="372"/>
        <end position="416"/>
    </location>
</feature>
<dbReference type="Pfam" id="PF00847">
    <property type="entry name" value="AP2"/>
    <property type="match status" value="1"/>
</dbReference>
<dbReference type="EMBL" id="CDMY01000405">
    <property type="protein sequence ID" value="CEM10781.1"/>
    <property type="molecule type" value="Genomic_DNA"/>
</dbReference>
<keyword evidence="2" id="KW-0805">Transcription regulation</keyword>
<dbReference type="InterPro" id="IPR001471">
    <property type="entry name" value="AP2/ERF_dom"/>
</dbReference>
<feature type="compositionally biased region" description="Pro residues" evidence="6">
    <location>
        <begin position="1"/>
        <end position="13"/>
    </location>
</feature>
<dbReference type="Proteomes" id="UP000041254">
    <property type="component" value="Unassembled WGS sequence"/>
</dbReference>
<feature type="compositionally biased region" description="Basic and acidic residues" evidence="6">
    <location>
        <begin position="481"/>
        <end position="492"/>
    </location>
</feature>
<evidence type="ECO:0000259" key="7">
    <source>
        <dbReference type="Pfam" id="PF00847"/>
    </source>
</evidence>
<dbReference type="GO" id="GO:0005634">
    <property type="term" value="C:nucleus"/>
    <property type="evidence" value="ECO:0007669"/>
    <property type="project" value="UniProtKB-SubCell"/>
</dbReference>
<dbReference type="InParanoid" id="A0A0G4FC89"/>
<keyword evidence="4" id="KW-0804">Transcription</keyword>
<proteinExistence type="predicted"/>
<feature type="compositionally biased region" description="Gly residues" evidence="6">
    <location>
        <begin position="532"/>
        <end position="541"/>
    </location>
</feature>
<dbReference type="AlphaFoldDB" id="A0A0G4FC89"/>
<dbReference type="VEuPathDB" id="CryptoDB:Vbra_15026"/>
<feature type="region of interest" description="Disordered" evidence="6">
    <location>
        <begin position="442"/>
        <end position="598"/>
    </location>
</feature>
<keyword evidence="9" id="KW-1185">Reference proteome</keyword>
<feature type="region of interest" description="Disordered" evidence="6">
    <location>
        <begin position="788"/>
        <end position="824"/>
    </location>
</feature>
<evidence type="ECO:0000256" key="6">
    <source>
        <dbReference type="SAM" id="MobiDB-lite"/>
    </source>
</evidence>
<gene>
    <name evidence="8" type="ORF">Vbra_15026</name>
</gene>
<dbReference type="OrthoDB" id="360720at2759"/>
<evidence type="ECO:0000256" key="5">
    <source>
        <dbReference type="ARBA" id="ARBA00023242"/>
    </source>
</evidence>
<name>A0A0G4FC89_VITBC</name>
<feature type="region of interest" description="Disordered" evidence="6">
    <location>
        <begin position="224"/>
        <end position="364"/>
    </location>
</feature>
<evidence type="ECO:0000313" key="8">
    <source>
        <dbReference type="EMBL" id="CEM10781.1"/>
    </source>
</evidence>